<feature type="binding site" evidence="7">
    <location>
        <position position="26"/>
    </location>
    <ligand>
        <name>Ca(2+)</name>
        <dbReference type="ChEBI" id="CHEBI:29108"/>
    </ligand>
</feature>
<evidence type="ECO:0000256" key="9">
    <source>
        <dbReference type="SAM" id="Phobius"/>
    </source>
</evidence>
<keyword evidence="8" id="KW-0862">Zinc</keyword>
<dbReference type="RefSeq" id="XP_062628949.1">
    <property type="nucleotide sequence ID" value="XM_062772965.1"/>
</dbReference>
<evidence type="ECO:0000313" key="11">
    <source>
        <dbReference type="Proteomes" id="UP000827549"/>
    </source>
</evidence>
<comment type="similarity">
    <text evidence="2">Belongs to the alkaline ceramidase family.</text>
</comment>
<feature type="binding site" evidence="7">
    <location>
        <position position="39"/>
    </location>
    <ligand>
        <name>Ca(2+)</name>
        <dbReference type="ChEBI" id="CHEBI:29108"/>
    </ligand>
</feature>
<evidence type="ECO:0000256" key="2">
    <source>
        <dbReference type="ARBA" id="ARBA00009780"/>
    </source>
</evidence>
<dbReference type="GO" id="GO:0046513">
    <property type="term" value="P:ceramide biosynthetic process"/>
    <property type="evidence" value="ECO:0007669"/>
    <property type="project" value="TreeGrafter"/>
</dbReference>
<dbReference type="AlphaFoldDB" id="A0AAF1BJN1"/>
<keyword evidence="7" id="KW-0479">Metal-binding</keyword>
<dbReference type="InterPro" id="IPR008901">
    <property type="entry name" value="ACER"/>
</dbReference>
<evidence type="ECO:0000256" key="3">
    <source>
        <dbReference type="ARBA" id="ARBA00022692"/>
    </source>
</evidence>
<dbReference type="PANTHER" id="PTHR46187">
    <property type="entry name" value="ALKALINE CERAMIDASE 3"/>
    <property type="match status" value="1"/>
</dbReference>
<protein>
    <submittedName>
        <fullName evidence="10">Alkaline ceramidase 3</fullName>
    </submittedName>
</protein>
<dbReference type="EMBL" id="CP086717">
    <property type="protein sequence ID" value="WOO82917.1"/>
    <property type="molecule type" value="Genomic_DNA"/>
</dbReference>
<feature type="binding site" evidence="7">
    <location>
        <position position="30"/>
    </location>
    <ligand>
        <name>Ca(2+)</name>
        <dbReference type="ChEBI" id="CHEBI:29108"/>
    </ligand>
</feature>
<evidence type="ECO:0000256" key="5">
    <source>
        <dbReference type="ARBA" id="ARBA00022989"/>
    </source>
</evidence>
<feature type="binding site" evidence="8">
    <location>
        <position position="227"/>
    </location>
    <ligand>
        <name>Zn(2+)</name>
        <dbReference type="ChEBI" id="CHEBI:29105"/>
        <note>catalytic</note>
    </ligand>
</feature>
<evidence type="ECO:0000256" key="1">
    <source>
        <dbReference type="ARBA" id="ARBA00004141"/>
    </source>
</evidence>
<feature type="binding site" evidence="8">
    <location>
        <position position="87"/>
    </location>
    <ligand>
        <name>Zn(2+)</name>
        <dbReference type="ChEBI" id="CHEBI:29105"/>
        <note>catalytic</note>
    </ligand>
</feature>
<feature type="transmembrane region" description="Helical" evidence="9">
    <location>
        <begin position="228"/>
        <end position="252"/>
    </location>
</feature>
<organism evidence="10 11">
    <name type="scientific">Vanrija pseudolonga</name>
    <dbReference type="NCBI Taxonomy" id="143232"/>
    <lineage>
        <taxon>Eukaryota</taxon>
        <taxon>Fungi</taxon>
        <taxon>Dikarya</taxon>
        <taxon>Basidiomycota</taxon>
        <taxon>Agaricomycotina</taxon>
        <taxon>Tremellomycetes</taxon>
        <taxon>Trichosporonales</taxon>
        <taxon>Trichosporonaceae</taxon>
        <taxon>Vanrija</taxon>
    </lineage>
</organism>
<evidence type="ECO:0000256" key="4">
    <source>
        <dbReference type="ARBA" id="ARBA00022801"/>
    </source>
</evidence>
<feature type="binding site" evidence="7">
    <location>
        <position position="25"/>
    </location>
    <ligand>
        <name>Ca(2+)</name>
        <dbReference type="ChEBI" id="CHEBI:29108"/>
    </ligand>
</feature>
<comment type="subcellular location">
    <subcellularLocation>
        <location evidence="1">Membrane</location>
        <topology evidence="1">Multi-pass membrane protein</topology>
    </subcellularLocation>
</comment>
<dbReference type="GO" id="GO:0016811">
    <property type="term" value="F:hydrolase activity, acting on carbon-nitrogen (but not peptide) bonds, in linear amides"/>
    <property type="evidence" value="ECO:0007669"/>
    <property type="project" value="InterPro"/>
</dbReference>
<evidence type="ECO:0000313" key="10">
    <source>
        <dbReference type="EMBL" id="WOO82917.1"/>
    </source>
</evidence>
<evidence type="ECO:0000256" key="8">
    <source>
        <dbReference type="PIRSR" id="PIRSR608901-2"/>
    </source>
</evidence>
<dbReference type="GO" id="GO:0046872">
    <property type="term" value="F:metal ion binding"/>
    <property type="evidence" value="ECO:0007669"/>
    <property type="project" value="UniProtKB-KW"/>
</dbReference>
<keyword evidence="11" id="KW-1185">Reference proteome</keyword>
<evidence type="ECO:0000256" key="7">
    <source>
        <dbReference type="PIRSR" id="PIRSR608901-1"/>
    </source>
</evidence>
<comment type="cofactor">
    <cofactor evidence="8">
        <name>Zn(2+)</name>
        <dbReference type="ChEBI" id="CHEBI:29105"/>
    </cofactor>
</comment>
<reference evidence="10" key="1">
    <citation type="submission" date="2023-10" db="EMBL/GenBank/DDBJ databases">
        <authorList>
            <person name="Noh H."/>
        </authorList>
    </citation>
    <scope>NUCLEOTIDE SEQUENCE</scope>
    <source>
        <strain evidence="10">DUCC4014</strain>
    </source>
</reference>
<evidence type="ECO:0000256" key="6">
    <source>
        <dbReference type="ARBA" id="ARBA00023136"/>
    </source>
</evidence>
<dbReference type="GO" id="GO:0046514">
    <property type="term" value="P:ceramide catabolic process"/>
    <property type="evidence" value="ECO:0007669"/>
    <property type="project" value="TreeGrafter"/>
</dbReference>
<dbReference type="Proteomes" id="UP000827549">
    <property type="component" value="Chromosome 4"/>
</dbReference>
<keyword evidence="6 9" id="KW-0472">Membrane</keyword>
<feature type="binding site" evidence="8">
    <location>
        <position position="231"/>
    </location>
    <ligand>
        <name>Zn(2+)</name>
        <dbReference type="ChEBI" id="CHEBI:29105"/>
        <note>catalytic</note>
    </ligand>
</feature>
<keyword evidence="4" id="KW-0378">Hydrolase</keyword>
<accession>A0AAF1BJN1</accession>
<keyword evidence="3 9" id="KW-0812">Transmembrane</keyword>
<name>A0AAF1BJN1_9TREE</name>
<sequence length="280" mass="32184">MDAYSFLKPADQKDGFWGPVTSTIDWCELNYTHSHYVAEWFNTLSCVPPILWSVYSAAQGYRAGAPTSVVLLPLWTAVVFAGSIAFHGTLLWETQLMDELPMLWQMSYAIYAIFDLGRLPGAPFLLAAWDVAIAVGYVLFPYPVGFQVGYFIMFWTQYLRTIVLLRRYPKDHPAREQLWFSYFGNALCLVAFAIWNVDSQFCPSLRELRRWVGANGLGWLGFLSEGHAWWHLLMGYGSYLVGVALVQAVLIVQRPNESWRCDAKAWFPLYYRVDKDKKKE</sequence>
<dbReference type="GeneID" id="87809620"/>
<feature type="transmembrane region" description="Helical" evidence="9">
    <location>
        <begin position="178"/>
        <end position="197"/>
    </location>
</feature>
<feature type="binding site" evidence="7">
    <location>
        <position position="28"/>
    </location>
    <ligand>
        <name>Ca(2+)</name>
        <dbReference type="ChEBI" id="CHEBI:29108"/>
    </ligand>
</feature>
<feature type="transmembrane region" description="Helical" evidence="9">
    <location>
        <begin position="70"/>
        <end position="90"/>
    </location>
</feature>
<dbReference type="GO" id="GO:0005789">
    <property type="term" value="C:endoplasmic reticulum membrane"/>
    <property type="evidence" value="ECO:0007669"/>
    <property type="project" value="TreeGrafter"/>
</dbReference>
<proteinExistence type="inferred from homology"/>
<gene>
    <name evidence="10" type="primary">ACER3_0</name>
    <name evidence="10" type="ORF">LOC62_04G006397</name>
</gene>
<keyword evidence="5 9" id="KW-1133">Transmembrane helix</keyword>
<keyword evidence="7" id="KW-0106">Calcium</keyword>
<dbReference type="PANTHER" id="PTHR46187:SF3">
    <property type="entry name" value="ALKALINE CERAMIDASE 3"/>
    <property type="match status" value="1"/>
</dbReference>
<dbReference type="Pfam" id="PF05875">
    <property type="entry name" value="Ceramidase"/>
    <property type="match status" value="1"/>
</dbReference>